<dbReference type="SUPFAM" id="SSF82693">
    <property type="entry name" value="Multidrug efflux transporter AcrB pore domain, PN1, PN2, PC1 and PC2 subdomains"/>
    <property type="match status" value="4"/>
</dbReference>
<feature type="transmembrane region" description="Helical" evidence="9">
    <location>
        <begin position="396"/>
        <end position="419"/>
    </location>
</feature>
<dbReference type="OrthoDB" id="9759330at2"/>
<keyword evidence="3" id="KW-0813">Transport</keyword>
<feature type="transmembrane region" description="Helical" evidence="9">
    <location>
        <begin position="893"/>
        <end position="915"/>
    </location>
</feature>
<dbReference type="EMBL" id="FQVB01000033">
    <property type="protein sequence ID" value="SHF95537.1"/>
    <property type="molecule type" value="Genomic_DNA"/>
</dbReference>
<organism evidence="10 11">
    <name type="scientific">Desulfacinum infernum DSM 9756</name>
    <dbReference type="NCBI Taxonomy" id="1121391"/>
    <lineage>
        <taxon>Bacteria</taxon>
        <taxon>Pseudomonadati</taxon>
        <taxon>Thermodesulfobacteriota</taxon>
        <taxon>Syntrophobacteria</taxon>
        <taxon>Syntrophobacterales</taxon>
        <taxon>Syntrophobacteraceae</taxon>
        <taxon>Desulfacinum</taxon>
    </lineage>
</organism>
<dbReference type="Gene3D" id="1.20.1640.10">
    <property type="entry name" value="Multidrug efflux transporter AcrB transmembrane domain"/>
    <property type="match status" value="2"/>
</dbReference>
<dbReference type="AlphaFoldDB" id="A0A1M5FVH0"/>
<keyword evidence="6 9" id="KW-0812">Transmembrane</keyword>
<dbReference type="SUPFAM" id="SSF82866">
    <property type="entry name" value="Multidrug efflux transporter AcrB transmembrane domain"/>
    <property type="match status" value="2"/>
</dbReference>
<gene>
    <name evidence="10" type="ORF">SAMN02745206_02988</name>
</gene>
<keyword evidence="7 9" id="KW-1133">Transmembrane helix</keyword>
<evidence type="ECO:0000256" key="4">
    <source>
        <dbReference type="ARBA" id="ARBA00022475"/>
    </source>
</evidence>
<proteinExistence type="inferred from homology"/>
<feature type="transmembrane region" description="Helical" evidence="9">
    <location>
        <begin position="531"/>
        <end position="553"/>
    </location>
</feature>
<dbReference type="Gene3D" id="3.30.70.1320">
    <property type="entry name" value="Multidrug efflux transporter AcrB pore domain like"/>
    <property type="match status" value="1"/>
</dbReference>
<dbReference type="STRING" id="1121391.SAMN02745206_02988"/>
<name>A0A1M5FVH0_9BACT</name>
<dbReference type="GO" id="GO:0005886">
    <property type="term" value="C:plasma membrane"/>
    <property type="evidence" value="ECO:0007669"/>
    <property type="project" value="UniProtKB-SubCell"/>
</dbReference>
<dbReference type="InterPro" id="IPR001036">
    <property type="entry name" value="Acrflvin-R"/>
</dbReference>
<dbReference type="InterPro" id="IPR027463">
    <property type="entry name" value="AcrB_DN_DC_subdom"/>
</dbReference>
<dbReference type="PRINTS" id="PR00702">
    <property type="entry name" value="ACRIFLAVINRP"/>
</dbReference>
<dbReference type="PANTHER" id="PTHR32063:SF76">
    <property type="entry name" value="EFFLUX PUMP MEMBRANE TRANSPORTER"/>
    <property type="match status" value="1"/>
</dbReference>
<feature type="transmembrane region" description="Helical" evidence="9">
    <location>
        <begin position="472"/>
        <end position="499"/>
    </location>
</feature>
<keyword evidence="8 9" id="KW-0472">Membrane</keyword>
<dbReference type="GO" id="GO:0009636">
    <property type="term" value="P:response to toxic substance"/>
    <property type="evidence" value="ECO:0007669"/>
    <property type="project" value="UniProtKB-ARBA"/>
</dbReference>
<keyword evidence="4" id="KW-1003">Cell membrane</keyword>
<evidence type="ECO:0000256" key="5">
    <source>
        <dbReference type="ARBA" id="ARBA00022519"/>
    </source>
</evidence>
<evidence type="ECO:0000256" key="2">
    <source>
        <dbReference type="ARBA" id="ARBA00010942"/>
    </source>
</evidence>
<dbReference type="PANTHER" id="PTHR32063">
    <property type="match status" value="1"/>
</dbReference>
<feature type="transmembrane region" description="Helical" evidence="9">
    <location>
        <begin position="12"/>
        <end position="31"/>
    </location>
</feature>
<evidence type="ECO:0000313" key="10">
    <source>
        <dbReference type="EMBL" id="SHF95537.1"/>
    </source>
</evidence>
<feature type="transmembrane region" description="Helical" evidence="9">
    <location>
        <begin position="970"/>
        <end position="990"/>
    </location>
</feature>
<comment type="subcellular location">
    <subcellularLocation>
        <location evidence="1">Cell inner membrane</location>
        <topology evidence="1">Multi-pass membrane protein</topology>
    </subcellularLocation>
</comment>
<feature type="transmembrane region" description="Helical" evidence="9">
    <location>
        <begin position="368"/>
        <end position="390"/>
    </location>
</feature>
<dbReference type="SUPFAM" id="SSF82714">
    <property type="entry name" value="Multidrug efflux transporter AcrB TolC docking domain, DN and DC subdomains"/>
    <property type="match status" value="2"/>
</dbReference>
<evidence type="ECO:0000256" key="7">
    <source>
        <dbReference type="ARBA" id="ARBA00022989"/>
    </source>
</evidence>
<dbReference type="NCBIfam" id="NF000282">
    <property type="entry name" value="RND_permease_1"/>
    <property type="match status" value="1"/>
</dbReference>
<evidence type="ECO:0000256" key="8">
    <source>
        <dbReference type="ARBA" id="ARBA00023136"/>
    </source>
</evidence>
<dbReference type="RefSeq" id="WP_073040852.1">
    <property type="nucleotide sequence ID" value="NZ_FQVB01000033.1"/>
</dbReference>
<evidence type="ECO:0000256" key="1">
    <source>
        <dbReference type="ARBA" id="ARBA00004429"/>
    </source>
</evidence>
<dbReference type="Gene3D" id="3.30.70.1440">
    <property type="entry name" value="Multidrug efflux transporter AcrB pore domain"/>
    <property type="match status" value="1"/>
</dbReference>
<evidence type="ECO:0000256" key="6">
    <source>
        <dbReference type="ARBA" id="ARBA00022692"/>
    </source>
</evidence>
<feature type="transmembrane region" description="Helical" evidence="9">
    <location>
        <begin position="869"/>
        <end position="886"/>
    </location>
</feature>
<evidence type="ECO:0000313" key="11">
    <source>
        <dbReference type="Proteomes" id="UP000184076"/>
    </source>
</evidence>
<protein>
    <submittedName>
        <fullName evidence="10">Hydrophobic/amphiphilic exporter-1, HAE1 family</fullName>
    </submittedName>
</protein>
<dbReference type="FunFam" id="1.20.1640.10:FF:000001">
    <property type="entry name" value="Efflux pump membrane transporter"/>
    <property type="match status" value="1"/>
</dbReference>
<feature type="transmembrane region" description="Helical" evidence="9">
    <location>
        <begin position="1002"/>
        <end position="1024"/>
    </location>
</feature>
<dbReference type="Gene3D" id="3.30.2090.10">
    <property type="entry name" value="Multidrug efflux transporter AcrB TolC docking domain, DN and DC subdomains"/>
    <property type="match status" value="2"/>
</dbReference>
<dbReference type="Gene3D" id="3.30.70.1430">
    <property type="entry name" value="Multidrug efflux transporter AcrB pore domain"/>
    <property type="match status" value="2"/>
</dbReference>
<dbReference type="FunFam" id="3.30.70.1430:FF:000001">
    <property type="entry name" value="Efflux pump membrane transporter"/>
    <property type="match status" value="1"/>
</dbReference>
<evidence type="ECO:0000256" key="3">
    <source>
        <dbReference type="ARBA" id="ARBA00022448"/>
    </source>
</evidence>
<dbReference type="InterPro" id="IPR004764">
    <property type="entry name" value="MdtF-like"/>
</dbReference>
<feature type="transmembrane region" description="Helical" evidence="9">
    <location>
        <begin position="921"/>
        <end position="942"/>
    </location>
</feature>
<comment type="similarity">
    <text evidence="2">Belongs to the resistance-nodulation-cell division (RND) (TC 2.A.6) family.</text>
</comment>
<dbReference type="Proteomes" id="UP000184076">
    <property type="component" value="Unassembled WGS sequence"/>
</dbReference>
<keyword evidence="11" id="KW-1185">Reference proteome</keyword>
<sequence length="1044" mass="113618">MFSRIFIERPRLAAVISIVITLGGLIALFNIPVAQYPQITPPEIFVRATYPGASAQVVADTVAAPIEEEVNGVENMLYMSSTCSDDGGYQLSVTFAVGTDPDIDQVNLQNRVQLATAKLPQEVVDQGITVRRRSSDIMAVVSFYSPKGSRDMLYLSNYVSSYIQDALVRLPGVSDVFIFGEKEYSIRIWLNPDRMTALGITADDVIAAVRQQNIQAAAGSIGREPVRADQQVQFTIRARGRLQSPEEFQNIVVRSNDQGGLVRLRDVARVELAARDYSTQSILNGRPAASMAVYRATGANALDTMKAVRAELERLSQDMPEDIAYQIILDTTKYVSAAIEEIRFTLVLTFLLVLLVNYVFLQDWRATLVPTATIPVSLIGTFAVLLALGYNANTLSLFALIMAIGLVVDDSIVVVENVYRVMDEEGLPPKEAAIRSMEQVTGPIIATTLVLLAIFVPVAFMPGITGQLYKQFAVTICTSVLISTLCALTLSPALCATLLRPHRPVRRGPFAWFNRGLDFARRGYVAGSGLLIRKAILGVLLFAAVLAGTGLLFKARPTSFLPEEDQGFFFVNTQLPEGASLGRTSAVMERITSEMGSLDGVKDVIGVSGFSLLSGQAANVGFAIGILKPWDERQDADLHVDAIVGRTQGILSAVPEANSFAFAPPPIMGLGHSGGFDFRLLAKEGQSPQELFGTAMSLMMAANQDPVLSRVFTTYTANTPQIFFNVDRTRAEYLQVPVSRIFSTLQAQLGSSYVNDFNLFSRTYQVKVQAESTFRDEISDIGRLYVRSDTGRMVPLSSLATLSTTLGPQLIKRYNLFPSADFNGQAAPGFSSGQAMDAMERVAKKVLPPGYGFEWSSLSYQEKQASGQVVWLFALAVLFGYLFLVGQYESWNIPLAIIFYIPVAALGALLGLSLLGMPLSIYAQIGLVLLVGLAAKNAILIVEFARDSRRHGLSIRESALTAAGIRFRPVLMTAFTFILGVAPMVIATGAGAGSRRAIGTTVFSGMLVCTVLGIFLIPFLFYVFQTAREKGQAWRRRRGKGLED</sequence>
<feature type="transmembrane region" description="Helical" evidence="9">
    <location>
        <begin position="342"/>
        <end position="361"/>
    </location>
</feature>
<evidence type="ECO:0000256" key="9">
    <source>
        <dbReference type="SAM" id="Phobius"/>
    </source>
</evidence>
<reference evidence="11" key="1">
    <citation type="submission" date="2016-11" db="EMBL/GenBank/DDBJ databases">
        <authorList>
            <person name="Varghese N."/>
            <person name="Submissions S."/>
        </authorList>
    </citation>
    <scope>NUCLEOTIDE SEQUENCE [LARGE SCALE GENOMIC DNA]</scope>
    <source>
        <strain evidence="11">DSM 9756</strain>
    </source>
</reference>
<feature type="transmembrane region" description="Helical" evidence="9">
    <location>
        <begin position="440"/>
        <end position="460"/>
    </location>
</feature>
<dbReference type="NCBIfam" id="TIGR00915">
    <property type="entry name" value="2A0602"/>
    <property type="match status" value="1"/>
</dbReference>
<accession>A0A1M5FVH0</accession>
<dbReference type="Pfam" id="PF00873">
    <property type="entry name" value="ACR_tran"/>
    <property type="match status" value="1"/>
</dbReference>
<dbReference type="GO" id="GO:0015562">
    <property type="term" value="F:efflux transmembrane transporter activity"/>
    <property type="evidence" value="ECO:0007669"/>
    <property type="project" value="InterPro"/>
</dbReference>
<dbReference type="GO" id="GO:0042910">
    <property type="term" value="F:xenobiotic transmembrane transporter activity"/>
    <property type="evidence" value="ECO:0007669"/>
    <property type="project" value="TreeGrafter"/>
</dbReference>
<keyword evidence="5" id="KW-0997">Cell inner membrane</keyword>